<protein>
    <submittedName>
        <fullName evidence="1">Uncharacterized protein</fullName>
    </submittedName>
</protein>
<sequence length="387" mass="38197">MCARRGGGGGGGGVLGGAPPVGAEGDRLRQRKAAATPRRVDGGVLPDGTAAGAAATSAAATAAGGAPPPSPPTTAAGRAADDGANDGAMSSARRGVVLLGLTAAAAAAAAAVAVVSGAPLAASTSDYTRDVANSVLASLPDWAAERLTGSGFFTAFAQSFLMILVTEAGDKTFFIAALLSMRFSRGAVLGGALSALAIMTVLSAALGKTFPLLFDAKYTSMAAAVLFAYFGVVLLRDWWRMRVPGQESGELAEVEEELTGADGEAGGGGGSGSVAGGLSGSSSGVPMKKRAQSVLFALVSPVFVRAFSLTFVAEWGDRSQIATIALAAAKNVYGVTLGGIAGHTVCTSIAVVGGRLLAASISERAVALIGGVLFLLFSVLTASGKLE</sequence>
<proteinExistence type="predicted"/>
<comment type="caution">
    <text evidence="1">The sequence shown here is derived from an EMBL/GenBank/DDBJ whole genome shotgun (WGS) entry which is preliminary data.</text>
</comment>
<dbReference type="Proteomes" id="UP000798662">
    <property type="component" value="Chromosome 3"/>
</dbReference>
<name>A0ACC3CK41_PYRYE</name>
<evidence type="ECO:0000313" key="1">
    <source>
        <dbReference type="EMBL" id="KAK1870249.1"/>
    </source>
</evidence>
<accession>A0ACC3CK41</accession>
<gene>
    <name evidence="1" type="ORF">I4F81_012711</name>
</gene>
<organism evidence="1 2">
    <name type="scientific">Pyropia yezoensis</name>
    <name type="common">Susabi-nori</name>
    <name type="synonym">Porphyra yezoensis</name>
    <dbReference type="NCBI Taxonomy" id="2788"/>
    <lineage>
        <taxon>Eukaryota</taxon>
        <taxon>Rhodophyta</taxon>
        <taxon>Bangiophyceae</taxon>
        <taxon>Bangiales</taxon>
        <taxon>Bangiaceae</taxon>
        <taxon>Pyropia</taxon>
    </lineage>
</organism>
<reference evidence="1" key="1">
    <citation type="submission" date="2019-11" db="EMBL/GenBank/DDBJ databases">
        <title>Nori genome reveals adaptations in red seaweeds to the harsh intertidal environment.</title>
        <authorList>
            <person name="Wang D."/>
            <person name="Mao Y."/>
        </authorList>
    </citation>
    <scope>NUCLEOTIDE SEQUENCE</scope>
    <source>
        <tissue evidence="1">Gametophyte</tissue>
    </source>
</reference>
<dbReference type="EMBL" id="CM020620">
    <property type="protein sequence ID" value="KAK1870249.1"/>
    <property type="molecule type" value="Genomic_DNA"/>
</dbReference>
<keyword evidence="2" id="KW-1185">Reference proteome</keyword>
<evidence type="ECO:0000313" key="2">
    <source>
        <dbReference type="Proteomes" id="UP000798662"/>
    </source>
</evidence>